<keyword evidence="4" id="KW-1185">Reference proteome</keyword>
<dbReference type="Proteomes" id="UP000073601">
    <property type="component" value="Unassembled WGS sequence"/>
</dbReference>
<feature type="compositionally biased region" description="Polar residues" evidence="1">
    <location>
        <begin position="782"/>
        <end position="800"/>
    </location>
</feature>
<dbReference type="AlphaFoldDB" id="A0A128EUY2"/>
<name>A0A128EUY2_9GAMM</name>
<reference evidence="4" key="1">
    <citation type="submission" date="2016-02" db="EMBL/GenBank/DDBJ databases">
        <authorList>
            <person name="Rodrigo-Torres Lidia"/>
            <person name="Arahal R.David."/>
        </authorList>
    </citation>
    <scope>NUCLEOTIDE SEQUENCE [LARGE SCALE GENOMIC DNA]</scope>
    <source>
        <strain evidence="4">CECT 8713</strain>
    </source>
</reference>
<accession>A0A128EUY2</accession>
<dbReference type="InterPro" id="IPR046524">
    <property type="entry name" value="DUF6701"/>
</dbReference>
<dbReference type="RefSeq" id="WP_062705525.1">
    <property type="nucleotide sequence ID" value="NZ_CAWRCI010000003.1"/>
</dbReference>
<evidence type="ECO:0000313" key="3">
    <source>
        <dbReference type="EMBL" id="CZF78407.1"/>
    </source>
</evidence>
<feature type="domain" description="DUF6701" evidence="2">
    <location>
        <begin position="381"/>
        <end position="1024"/>
    </location>
</feature>
<protein>
    <recommendedName>
        <fullName evidence="2">DUF6701 domain-containing protein</fullName>
    </recommendedName>
</protein>
<proteinExistence type="predicted"/>
<dbReference type="OrthoDB" id="9790247at2"/>
<sequence length="1031" mass="111228">MTRILLVFISLVFSPMLWALSNSVYFPGPAQAPALPASAGNAKNCGAHNPTDAKNCLQITSISTIYQPDKNPVEVGYDHAFYGSGVTCNDFGDAPRNACVKVGDRAEDKGLTVLLKKSAGGVLEDNKTYPLDHTQTVHYFDDSTPNYHTFSLRYGSTVTFEEGSYYFGDFFVGENVDVTINGPVEIHVNKLKLADKVRINIKGDPKNLIFWVHEEESQETLYSAQIGSDSIIYGYVYSVGTVKLSGTTQPGTWGTTIYGAVTAKSLVLANESIIKFGGFLDSYNLSLDPVSDRADSCSAIPITFEVKDDKGVLQTDISGDLTVNAMNSPVACWRESPNGGCNGSTSGTFALSGGKRTLWLQNRAIGTINAEATFTSSETGELKSEQGNYTFAAGGFRFSPSPLKMVAGKPEKLTIEAVYGDCDPTPIPEYEGTKQLSIGNANYQQPNYTSAGAPHKPSVNGTVGAQTIEVLFSKGVAKDALTLNYLDAGVLSIPVSEVQSANAAGSNSATEVEEDSKSVESRQLNGDISLHARPYTFAVCGSLPSLSDVSNLKAFVKAGDPFTAALKPVIWQSGDLSGTALTNGGVVPLKPNFCGRATTPSFWHQNAPAATVTLDETAFVVTPVNGSNASITGIVPLAHTETNNASDVNNVRYRFVDVSVDEVGAFGVRSKLAANYLDMAVNPGERPLGRFYPSHFSVSGSLTSAITASEDSSGDGFTYLNQPFDGQYTVYAMTADNKPVKNYHLFGDAYKAEFEDYVIKPTSTNPVAGQDLSERWVRSSQTQWKAGDDGTSQLSLTSERMSVGKGSTPDSPFDPLHFAVGVSKNDIDNTDFIFCDVQNIAGCETRVVRPVSGDRPSTDGAEFSTGEFMFGRMRIEGFTETHDFSSEQTMPVAVEVFDGSRFVTNARDNASFVSTTIGEKELLFSSTPDANQQAKISLKDDAGNTISKKTVKNGRSEFRVTPPSQNGQLNREQFRYWQKLGEGVLPQTWLQHNWQGRQFDDDPSAIGTFGFYRGSDRVIYKGEKNITLTGE</sequence>
<organism evidence="3 4">
    <name type="scientific">Grimontia marina</name>
    <dbReference type="NCBI Taxonomy" id="646534"/>
    <lineage>
        <taxon>Bacteria</taxon>
        <taxon>Pseudomonadati</taxon>
        <taxon>Pseudomonadota</taxon>
        <taxon>Gammaproteobacteria</taxon>
        <taxon>Vibrionales</taxon>
        <taxon>Vibrionaceae</taxon>
        <taxon>Grimontia</taxon>
    </lineage>
</organism>
<dbReference type="Pfam" id="PF20419">
    <property type="entry name" value="DUF6701"/>
    <property type="match status" value="1"/>
</dbReference>
<evidence type="ECO:0000256" key="1">
    <source>
        <dbReference type="SAM" id="MobiDB-lite"/>
    </source>
</evidence>
<evidence type="ECO:0000313" key="4">
    <source>
        <dbReference type="Proteomes" id="UP000073601"/>
    </source>
</evidence>
<evidence type="ECO:0000259" key="2">
    <source>
        <dbReference type="Pfam" id="PF20419"/>
    </source>
</evidence>
<gene>
    <name evidence="3" type="ORF">GMA8713_00561</name>
</gene>
<dbReference type="EMBL" id="FIZY01000003">
    <property type="protein sequence ID" value="CZF78407.1"/>
    <property type="molecule type" value="Genomic_DNA"/>
</dbReference>
<feature type="region of interest" description="Disordered" evidence="1">
    <location>
        <begin position="782"/>
        <end position="808"/>
    </location>
</feature>